<dbReference type="Proteomes" id="UP000499080">
    <property type="component" value="Unassembled WGS sequence"/>
</dbReference>
<accession>A0A4Y2C0W4</accession>
<gene>
    <name evidence="1" type="ORF">AVEN_273692_1</name>
</gene>
<dbReference type="OrthoDB" id="6426418at2759"/>
<organism evidence="1 2">
    <name type="scientific">Araneus ventricosus</name>
    <name type="common">Orbweaver spider</name>
    <name type="synonym">Epeira ventricosa</name>
    <dbReference type="NCBI Taxonomy" id="182803"/>
    <lineage>
        <taxon>Eukaryota</taxon>
        <taxon>Metazoa</taxon>
        <taxon>Ecdysozoa</taxon>
        <taxon>Arthropoda</taxon>
        <taxon>Chelicerata</taxon>
        <taxon>Arachnida</taxon>
        <taxon>Araneae</taxon>
        <taxon>Araneomorphae</taxon>
        <taxon>Entelegynae</taxon>
        <taxon>Araneoidea</taxon>
        <taxon>Araneidae</taxon>
        <taxon>Araneus</taxon>
    </lineage>
</organism>
<reference evidence="1 2" key="1">
    <citation type="journal article" date="2019" name="Sci. Rep.">
        <title>Orb-weaving spider Araneus ventricosus genome elucidates the spidroin gene catalogue.</title>
        <authorList>
            <person name="Kono N."/>
            <person name="Nakamura H."/>
            <person name="Ohtoshi R."/>
            <person name="Moran D.A.P."/>
            <person name="Shinohara A."/>
            <person name="Yoshida Y."/>
            <person name="Fujiwara M."/>
            <person name="Mori M."/>
            <person name="Tomita M."/>
            <person name="Arakawa K."/>
        </authorList>
    </citation>
    <scope>NUCLEOTIDE SEQUENCE [LARGE SCALE GENOMIC DNA]</scope>
</reference>
<protein>
    <submittedName>
        <fullName evidence="1">Uncharacterized protein</fullName>
    </submittedName>
</protein>
<evidence type="ECO:0000313" key="2">
    <source>
        <dbReference type="Proteomes" id="UP000499080"/>
    </source>
</evidence>
<name>A0A4Y2C0W4_ARAVE</name>
<comment type="caution">
    <text evidence="1">The sequence shown here is derived from an EMBL/GenBank/DDBJ whole genome shotgun (WGS) entry which is preliminary data.</text>
</comment>
<dbReference type="EMBL" id="BGPR01161447">
    <property type="protein sequence ID" value="GBL97407.1"/>
    <property type="molecule type" value="Genomic_DNA"/>
</dbReference>
<sequence>MSNFLLMKWFDQLLFGHRRPDILEPPKEVYELICRLEADGIYWKDMIRHGGLTMFRYQTQGDLEKMLEYLDKVYLQDQPETPLPKFHTSTLTHFFNHLLTIMARRDQMQSNALAMGTEEDKSILETILSQPNTSSTFPYNSAQFWGELARNLINHRRPLPKELAPLSVLGNSNLHKTARLYDVTCQTQGKEINPLNMHMVPASEYVNSVHWESDTLLEAFLKTRPKHPLAQAVEKLVMRALNQFIAGQYPSCLKQQDSNITTFLENAKVIHDTVPKASFLSDSPPLVIDIFQRLLALAQLDELWRSVPCQKTVDQNATDLMRLTEQLHLADRQNRILLGHVSSY</sequence>
<keyword evidence="2" id="KW-1185">Reference proteome</keyword>
<evidence type="ECO:0000313" key="1">
    <source>
        <dbReference type="EMBL" id="GBL97407.1"/>
    </source>
</evidence>
<dbReference type="AlphaFoldDB" id="A0A4Y2C0W4"/>
<proteinExistence type="predicted"/>